<dbReference type="InterPro" id="IPR012341">
    <property type="entry name" value="6hp_glycosidase-like_sf"/>
</dbReference>
<comment type="function">
    <text evidence="12">Cleaves the distal alpha 1,2-linked glucose residue from the Glc(3)Man(9)GlcNAc(2) oligosaccharide precursor.</text>
</comment>
<evidence type="ECO:0000256" key="13">
    <source>
        <dbReference type="SAM" id="MobiDB-lite"/>
    </source>
</evidence>
<dbReference type="SUPFAM" id="SSF48208">
    <property type="entry name" value="Six-hairpin glycosidases"/>
    <property type="match status" value="1"/>
</dbReference>
<dbReference type="GO" id="GO:0009311">
    <property type="term" value="P:oligosaccharide metabolic process"/>
    <property type="evidence" value="ECO:0007669"/>
    <property type="project" value="UniProtKB-UniRule"/>
</dbReference>
<evidence type="ECO:0000256" key="7">
    <source>
        <dbReference type="ARBA" id="ARBA00022989"/>
    </source>
</evidence>
<evidence type="ECO:0000256" key="2">
    <source>
        <dbReference type="ARBA" id="ARBA00010833"/>
    </source>
</evidence>
<keyword evidence="9" id="KW-0325">Glycoprotein</keyword>
<keyword evidence="16" id="KW-1185">Reference proteome</keyword>
<organism evidence="16 17">
    <name type="scientific">Meloidogyne floridensis</name>
    <dbReference type="NCBI Taxonomy" id="298350"/>
    <lineage>
        <taxon>Eukaryota</taxon>
        <taxon>Metazoa</taxon>
        <taxon>Ecdysozoa</taxon>
        <taxon>Nematoda</taxon>
        <taxon>Chromadorea</taxon>
        <taxon>Rhabditida</taxon>
        <taxon>Tylenchina</taxon>
        <taxon>Tylenchomorpha</taxon>
        <taxon>Tylenchoidea</taxon>
        <taxon>Meloidogynidae</taxon>
        <taxon>Meloidogyninae</taxon>
        <taxon>Meloidogyne</taxon>
    </lineage>
</organism>
<dbReference type="PANTHER" id="PTHR10412:SF11">
    <property type="entry name" value="MANNOSYL-OLIGOSACCHARIDE GLUCOSIDASE"/>
    <property type="match status" value="1"/>
</dbReference>
<feature type="transmembrane region" description="Helical" evidence="12">
    <location>
        <begin position="56"/>
        <end position="76"/>
    </location>
</feature>
<dbReference type="WBParaSite" id="scf7180000424444.g13123">
    <property type="protein sequence ID" value="scf7180000424444.g13123"/>
    <property type="gene ID" value="scf7180000424444.g13123"/>
</dbReference>
<comment type="subcellular location">
    <subcellularLocation>
        <location evidence="1 12">Endoplasmic reticulum membrane</location>
        <topology evidence="1 12">Single-pass type II membrane protein</topology>
    </subcellularLocation>
</comment>
<feature type="region of interest" description="Disordered" evidence="13">
    <location>
        <begin position="1"/>
        <end position="45"/>
    </location>
</feature>
<feature type="domain" description="Glycosyl hydrolase family 63 N-terminal" evidence="15">
    <location>
        <begin position="226"/>
        <end position="390"/>
    </location>
</feature>
<evidence type="ECO:0000256" key="8">
    <source>
        <dbReference type="ARBA" id="ARBA00023136"/>
    </source>
</evidence>
<accession>A0A915PEV7</accession>
<dbReference type="InterPro" id="IPR031631">
    <property type="entry name" value="Glyco_hydro_63N"/>
</dbReference>
<name>A0A915PEV7_9BILA</name>
<dbReference type="PANTHER" id="PTHR10412">
    <property type="entry name" value="MANNOSYL-OLIGOSACCHARIDE GLUCOSIDASE"/>
    <property type="match status" value="1"/>
</dbReference>
<evidence type="ECO:0000259" key="14">
    <source>
        <dbReference type="Pfam" id="PF03200"/>
    </source>
</evidence>
<dbReference type="InterPro" id="IPR031335">
    <property type="entry name" value="Glyco_hydro_63_C"/>
</dbReference>
<evidence type="ECO:0000313" key="17">
    <source>
        <dbReference type="WBParaSite" id="scf7180000424444.g13123"/>
    </source>
</evidence>
<reference evidence="17" key="1">
    <citation type="submission" date="2022-11" db="UniProtKB">
        <authorList>
            <consortium name="WormBaseParasite"/>
        </authorList>
    </citation>
    <scope>IDENTIFICATION</scope>
</reference>
<keyword evidence="5 12" id="KW-0256">Endoplasmic reticulum</keyword>
<comment type="catalytic activity">
    <reaction evidence="12">
        <text>N(4)-(alpha-D-Glc-(1-&gt;2)-alpha-D-Glc-(1-&gt;3)-alpha-D-Glc-(1-&gt;3)-alpha-D-Man-(1-&gt;2)-alpha-D-Man-(1-&gt;2)-alpha-D-Man-(1-&gt;3)-[alpha-D-Man-(1-&gt;2)-alpha-D-Man-(1-&gt;3)-[alpha-D-Man-(1-&gt;2)-alpha-D-Man-(1-&gt;6)]-alpha-D-Man-(1-&gt;6)]-beta-D-Man-(1-&gt;4)-beta-D-GlcNAc-(1-&gt;4)-beta-D-GlcNAc)-L-asparaginyl-[protein] + H2O = N(4)-(alpha-D-Glc-(1-&gt;3)-alpha-D-Glc-(1-&gt;3)-alpha-D-Man-(1-&gt;2)-alpha-D-Man-(1-&gt;2)-alpha-D-Man-(1-&gt;3)-[alpha-D-Man-(1-&gt;2)-alpha-D-Man-(1-&gt;3)-[alpha-D-Man-(1-&gt;2)-alpha-D-Man-(1-&gt;6)]-alpha-D-Man-(1-&gt;6)]-beta-D-Man-(1-&gt;4)-beta-D-GlcNAc-(1-&gt;4)-beta-D-GlcNAc)-L-asparaginyl-[protein] + beta-D-glucose</text>
        <dbReference type="Rhea" id="RHEA:55988"/>
        <dbReference type="Rhea" id="RHEA-COMP:12806"/>
        <dbReference type="Rhea" id="RHEA-COMP:14355"/>
        <dbReference type="ChEBI" id="CHEBI:15377"/>
        <dbReference type="ChEBI" id="CHEBI:15903"/>
        <dbReference type="ChEBI" id="CHEBI:59082"/>
        <dbReference type="ChEBI" id="CHEBI:132537"/>
        <dbReference type="EC" id="3.2.1.106"/>
    </reaction>
</comment>
<evidence type="ECO:0000256" key="9">
    <source>
        <dbReference type="ARBA" id="ARBA00023180"/>
    </source>
</evidence>
<evidence type="ECO:0000313" key="16">
    <source>
        <dbReference type="Proteomes" id="UP000887560"/>
    </source>
</evidence>
<dbReference type="Pfam" id="PF03200">
    <property type="entry name" value="Glyco_hydro_63"/>
    <property type="match status" value="1"/>
</dbReference>
<dbReference type="Gene3D" id="2.70.98.110">
    <property type="entry name" value="Glycosyl hydrolase family 63, N-terminal domain"/>
    <property type="match status" value="1"/>
</dbReference>
<dbReference type="GO" id="GO:0004573">
    <property type="term" value="F:Glc3Man9GlcNAc2 oligosaccharide glucosidase activity"/>
    <property type="evidence" value="ECO:0007669"/>
    <property type="project" value="UniProtKB-UniRule"/>
</dbReference>
<feature type="domain" description="Glycosyl hydrolase family 63 C-terminal" evidence="14">
    <location>
        <begin position="449"/>
        <end position="928"/>
    </location>
</feature>
<keyword evidence="7 12" id="KW-1133">Transmembrane helix</keyword>
<feature type="compositionally biased region" description="Basic and acidic residues" evidence="13">
    <location>
        <begin position="1"/>
        <end position="20"/>
    </location>
</feature>
<evidence type="ECO:0000256" key="1">
    <source>
        <dbReference type="ARBA" id="ARBA00004648"/>
    </source>
</evidence>
<keyword evidence="8 12" id="KW-0472">Membrane</keyword>
<evidence type="ECO:0000256" key="10">
    <source>
        <dbReference type="ARBA" id="ARBA00023295"/>
    </source>
</evidence>
<dbReference type="InterPro" id="IPR038518">
    <property type="entry name" value="Glyco_hydro_63N_sf"/>
</dbReference>
<evidence type="ECO:0000256" key="3">
    <source>
        <dbReference type="ARBA" id="ARBA00022692"/>
    </source>
</evidence>
<evidence type="ECO:0000256" key="4">
    <source>
        <dbReference type="ARBA" id="ARBA00022801"/>
    </source>
</evidence>
<evidence type="ECO:0000259" key="15">
    <source>
        <dbReference type="Pfam" id="PF16923"/>
    </source>
</evidence>
<dbReference type="Pfam" id="PF16923">
    <property type="entry name" value="Glyco_hydro_63N"/>
    <property type="match status" value="1"/>
</dbReference>
<keyword evidence="4 12" id="KW-0378">Hydrolase</keyword>
<dbReference type="InterPro" id="IPR008928">
    <property type="entry name" value="6-hairpin_glycosidase_sf"/>
</dbReference>
<keyword evidence="6" id="KW-0735">Signal-anchor</keyword>
<dbReference type="AlphaFoldDB" id="A0A915PEV7"/>
<feature type="compositionally biased region" description="Low complexity" evidence="13">
    <location>
        <begin position="21"/>
        <end position="45"/>
    </location>
</feature>
<dbReference type="Gene3D" id="1.50.10.10">
    <property type="match status" value="1"/>
</dbReference>
<dbReference type="Proteomes" id="UP000887560">
    <property type="component" value="Unplaced"/>
</dbReference>
<evidence type="ECO:0000256" key="12">
    <source>
        <dbReference type="RuleBase" id="RU368089"/>
    </source>
</evidence>
<keyword evidence="10 12" id="KW-0326">Glycosidase</keyword>
<protein>
    <recommendedName>
        <fullName evidence="11 12">Mannosyl-oligosaccharide glucosidase</fullName>
        <ecNumber evidence="11 12">3.2.1.106</ecNumber>
    </recommendedName>
</protein>
<evidence type="ECO:0000256" key="5">
    <source>
        <dbReference type="ARBA" id="ARBA00022824"/>
    </source>
</evidence>
<keyword evidence="3 12" id="KW-0812">Transmembrane</keyword>
<dbReference type="GO" id="GO:0005789">
    <property type="term" value="C:endoplasmic reticulum membrane"/>
    <property type="evidence" value="ECO:0007669"/>
    <property type="project" value="UniProtKB-SubCell"/>
</dbReference>
<proteinExistence type="inferred from homology"/>
<sequence length="931" mass="106677">MSLTKRNENHRLISKQEEGTTRTTSITTTTSSSTSLPPLKTTSSSNPSIFTTKIKILILLALAFFSLILATIILFLSSSHSENQKEFPFYLNKTSEEFKDLLSINNLIDRSNYDPSEKSKLPIASHPIIRVGQAIGHNYILGCLKNRRPDSPLFGVMWYRQKLATKPEDIVLRNWAKHEFKDLLSINNLIDRSNYDPSEKSKLPIASHPIIRVGQAIGHNYILGCLKNRRPDSPLFGVMWYRQQLATKPEDIVLRNWAKHEDDVIFMWNQHDGRSFGSQKLIDGEYNIRTDFLNFKSSSWMARFYLTNNSTTKEWPQQLAFILYFAVQDPISTLQMTSIHPTKSGEINLLKGKCDAVNGEFYLKVKPISGSGSKISATAIKSEPFPDMAKTSEMVKEKLHKQLDGNFAFDIVQNLDENNPNIIALQISAKEDTAFEVLFHSVNDGTPPSFTDVFREKEEAFRSNFSRAFPIAKNYSAIYHKMGHAALSNLLGGIGVWHGSCKMRSHLFSPPDSVKPYGPLSLMSAVPSRTGFPRGFIWDEGFHNMLIHKFDPLLTVQIIGSYLDMMNIDGWMPREIAIGSEAEARIPGTFLVQEDWVANPPMFFYLMRDFISDKELFRRYGPELKRMYPRMKQLYLWLRNSQGGPKPGTFRWHDRNATTNMELNPCSLASGFDDFPRATHPTEKEYHVDLRCWMAMSSSVLVDLARQFGDEEFLPAIERESETLNDVESLDKLHWSEDKQQYCDYGLHSDSVKLVPETTPEGDTILVRKVLKEPQYKFVENVNGYSNLFPLFMRILPANSPHIGPLLKQMRDPEQFWTDFGLRSISTLSPYYFTWNSKAGSPYWRGPVWINMNYFAIAALKHYSLIDGPFKEEAGRLHFELRDNLLKNVAMQYEKTGFLWETYNDKNGQGEGNHPFTGWTTLILKILSNTY</sequence>
<dbReference type="EC" id="3.2.1.106" evidence="11 12"/>
<dbReference type="GO" id="GO:0006487">
    <property type="term" value="P:protein N-linked glycosylation"/>
    <property type="evidence" value="ECO:0007669"/>
    <property type="project" value="UniProtKB-UniRule"/>
</dbReference>
<comment type="similarity">
    <text evidence="2 12">Belongs to the glycosyl hydrolase 63 family.</text>
</comment>
<evidence type="ECO:0000256" key="11">
    <source>
        <dbReference type="ARBA" id="ARBA00038888"/>
    </source>
</evidence>
<dbReference type="InterPro" id="IPR004888">
    <property type="entry name" value="Glycoside_hydrolase_63"/>
</dbReference>
<evidence type="ECO:0000256" key="6">
    <source>
        <dbReference type="ARBA" id="ARBA00022968"/>
    </source>
</evidence>